<dbReference type="AlphaFoldDB" id="A0A7X6DQ60"/>
<reference evidence="1 2" key="1">
    <citation type="journal article" date="2020" name="Nature">
        <title>Bacterial chemolithoautotrophy via manganese oxidation.</title>
        <authorList>
            <person name="Yu H."/>
            <person name="Leadbetter J.R."/>
        </authorList>
    </citation>
    <scope>NUCLEOTIDE SEQUENCE [LARGE SCALE GENOMIC DNA]</scope>
    <source>
        <strain evidence="1 2">Mn-1</strain>
    </source>
</reference>
<evidence type="ECO:0000313" key="1">
    <source>
        <dbReference type="EMBL" id="NKE71353.1"/>
    </source>
</evidence>
<organism evidence="1 2">
    <name type="scientific">Candidatus Manganitrophus noduliformans</name>
    <dbReference type="NCBI Taxonomy" id="2606439"/>
    <lineage>
        <taxon>Bacteria</taxon>
        <taxon>Pseudomonadati</taxon>
        <taxon>Nitrospirota</taxon>
        <taxon>Nitrospiria</taxon>
        <taxon>Candidatus Troglogloeales</taxon>
        <taxon>Candidatus Manganitrophaceae</taxon>
        <taxon>Candidatus Manganitrophus</taxon>
    </lineage>
</organism>
<dbReference type="Pfam" id="PF20392">
    <property type="entry name" value="DUF6687"/>
    <property type="match status" value="1"/>
</dbReference>
<gene>
    <name evidence="1" type="ORF">MNODULE_11445</name>
</gene>
<dbReference type="RefSeq" id="WP_168059908.1">
    <property type="nucleotide sequence ID" value="NZ_VTOW01000002.1"/>
</dbReference>
<dbReference type="Proteomes" id="UP000534783">
    <property type="component" value="Unassembled WGS sequence"/>
</dbReference>
<name>A0A7X6DQ60_9BACT</name>
<dbReference type="EMBL" id="VTOW01000002">
    <property type="protein sequence ID" value="NKE71353.1"/>
    <property type="molecule type" value="Genomic_DNA"/>
</dbReference>
<sequence>MVFYFYEEAMKGVPKISVDGLVPQSHHLSHWKGNQTPPPLKADTSTEIVLRYLAHPNQKQFFPQVSIITNNHFDTDGLLSVWTLLNPRKAEPMAGRLIAAAEAGDFSSFSSEEGVQMNLLIEGLASSGESPILSQLPTYPGPKEAFLYKTLMPMLPDLFRRKDEYRPLWRESYDSIIQSMELFEKGIIGVEEHEQEGLSVIIDEQRPARQAIDHHCRGNLFLVIEDREREEGGFGYELEYRYYAWAETVTRPPIPPIPMEPLAEHLNRHEGLREGKWMTGGYAGRSMTSALKYTDETGRRHLSRLHPDQVIQIVLTYLQSREIDSN</sequence>
<comment type="caution">
    <text evidence="1">The sequence shown here is derived from an EMBL/GenBank/DDBJ whole genome shotgun (WGS) entry which is preliminary data.</text>
</comment>
<accession>A0A7X6DQ60</accession>
<proteinExistence type="predicted"/>
<dbReference type="InterPro" id="IPR046509">
    <property type="entry name" value="DUF6687"/>
</dbReference>
<evidence type="ECO:0000313" key="2">
    <source>
        <dbReference type="Proteomes" id="UP000534783"/>
    </source>
</evidence>
<protein>
    <submittedName>
        <fullName evidence="1">Uncharacterized protein</fullName>
    </submittedName>
</protein>
<keyword evidence="2" id="KW-1185">Reference proteome</keyword>